<comment type="caution">
    <text evidence="14">The sequence shown here is derived from an EMBL/GenBank/DDBJ whole genome shotgun (WGS) entry which is preliminary data.</text>
</comment>
<dbReference type="FunFam" id="3.40.50.2000:FF:000032">
    <property type="entry name" value="3-deoxy-D-manno-octulosonic acid transferase"/>
    <property type="match status" value="1"/>
</dbReference>
<keyword evidence="15" id="KW-1185">Reference proteome</keyword>
<dbReference type="GO" id="GO:0009244">
    <property type="term" value="P:lipopolysaccharide core region biosynthetic process"/>
    <property type="evidence" value="ECO:0007669"/>
    <property type="project" value="UniProtKB-UniRule"/>
</dbReference>
<evidence type="ECO:0000313" key="14">
    <source>
        <dbReference type="EMBL" id="NOU52370.1"/>
    </source>
</evidence>
<keyword evidence="7" id="KW-0812">Transmembrane</keyword>
<dbReference type="Pfam" id="PF04413">
    <property type="entry name" value="Glycos_transf_N"/>
    <property type="match status" value="1"/>
</dbReference>
<dbReference type="Gene3D" id="3.40.50.11720">
    <property type="entry name" value="3-Deoxy-D-manno-octulosonic-acid transferase, N-terminal domain"/>
    <property type="match status" value="1"/>
</dbReference>
<reference evidence="14 15" key="1">
    <citation type="submission" date="2020-04" db="EMBL/GenBank/DDBJ databases">
        <title>Pseudoalteromonas caenipelagi sp. nov., isolated from a tidal flat.</title>
        <authorList>
            <person name="Park S."/>
            <person name="Yoon J.-H."/>
        </authorList>
    </citation>
    <scope>NUCLEOTIDE SEQUENCE [LARGE SCALE GENOMIC DNA]</scope>
    <source>
        <strain evidence="14 15">JBTF-M23</strain>
    </source>
</reference>
<dbReference type="Gene3D" id="3.40.50.2000">
    <property type="entry name" value="Glycogen Phosphorylase B"/>
    <property type="match status" value="1"/>
</dbReference>
<dbReference type="GO" id="GO:0009245">
    <property type="term" value="P:lipid A biosynthetic process"/>
    <property type="evidence" value="ECO:0007669"/>
    <property type="project" value="TreeGrafter"/>
</dbReference>
<evidence type="ECO:0000256" key="6">
    <source>
        <dbReference type="ARBA" id="ARBA00022679"/>
    </source>
</evidence>
<keyword evidence="12" id="KW-1003">Cell membrane</keyword>
<organism evidence="14 15">
    <name type="scientific">Pseudoalteromonas caenipelagi</name>
    <dbReference type="NCBI Taxonomy" id="2726988"/>
    <lineage>
        <taxon>Bacteria</taxon>
        <taxon>Pseudomonadati</taxon>
        <taxon>Pseudomonadota</taxon>
        <taxon>Gammaproteobacteria</taxon>
        <taxon>Alteromonadales</taxon>
        <taxon>Pseudoalteromonadaceae</taxon>
        <taxon>Pseudoalteromonas</taxon>
    </lineage>
</organism>
<evidence type="ECO:0000256" key="8">
    <source>
        <dbReference type="ARBA" id="ARBA00031445"/>
    </source>
</evidence>
<feature type="domain" description="3-deoxy-D-manno-octulosonic-acid transferase N-terminal" evidence="13">
    <location>
        <begin position="35"/>
        <end position="212"/>
    </location>
</feature>
<dbReference type="RefSeq" id="WP_171627430.1">
    <property type="nucleotide sequence ID" value="NZ_JABBPG010000009.1"/>
</dbReference>
<comment type="catalytic activity">
    <reaction evidence="9 12">
        <text>lipid IVA (E. coli) + CMP-3-deoxy-beta-D-manno-octulosonate = alpha-Kdo-(2-&gt;6)-lipid IVA (E. coli) + CMP + H(+)</text>
        <dbReference type="Rhea" id="RHEA:28066"/>
        <dbReference type="ChEBI" id="CHEBI:15378"/>
        <dbReference type="ChEBI" id="CHEBI:58603"/>
        <dbReference type="ChEBI" id="CHEBI:60364"/>
        <dbReference type="ChEBI" id="CHEBI:60377"/>
        <dbReference type="ChEBI" id="CHEBI:85987"/>
        <dbReference type="EC" id="2.4.99.12"/>
    </reaction>
</comment>
<evidence type="ECO:0000256" key="7">
    <source>
        <dbReference type="ARBA" id="ARBA00022968"/>
    </source>
</evidence>
<evidence type="ECO:0000256" key="9">
    <source>
        <dbReference type="ARBA" id="ARBA00049183"/>
    </source>
</evidence>
<dbReference type="PANTHER" id="PTHR42755:SF1">
    <property type="entry name" value="3-DEOXY-D-MANNO-OCTULOSONIC ACID TRANSFERASE, MITOCHONDRIAL-RELATED"/>
    <property type="match status" value="1"/>
</dbReference>
<comment type="function">
    <text evidence="12">Involved in lipopolysaccharide (LPS) biosynthesis. Catalyzes the transfer of 3-deoxy-D-manno-octulosonate (Kdo) residue(s) from CMP-Kdo to lipid IV(A), the tetraacyldisaccharide-1,4'-bisphosphate precursor of lipid A.</text>
</comment>
<evidence type="ECO:0000256" key="3">
    <source>
        <dbReference type="ARBA" id="ARBA00006380"/>
    </source>
</evidence>
<evidence type="ECO:0000256" key="5">
    <source>
        <dbReference type="ARBA" id="ARBA00019077"/>
    </source>
</evidence>
<evidence type="ECO:0000256" key="1">
    <source>
        <dbReference type="ARBA" id="ARBA00004388"/>
    </source>
</evidence>
<accession>A0A849VHS9</accession>
<dbReference type="NCBIfam" id="NF004388">
    <property type="entry name" value="PRK05749.1-4"/>
    <property type="match status" value="1"/>
</dbReference>
<dbReference type="InterPro" id="IPR039901">
    <property type="entry name" value="Kdotransferase"/>
</dbReference>
<feature type="active site" description="Proton acceptor" evidence="10">
    <location>
        <position position="61"/>
    </location>
</feature>
<name>A0A849VHS9_9GAMM</name>
<keyword evidence="12" id="KW-0448">Lipopolysaccharide biosynthesis</keyword>
<dbReference type="PANTHER" id="PTHR42755">
    <property type="entry name" value="3-DEOXY-MANNO-OCTULOSONATE CYTIDYLYLTRANSFERASE"/>
    <property type="match status" value="1"/>
</dbReference>
<keyword evidence="12" id="KW-0472">Membrane</keyword>
<keyword evidence="7" id="KW-0735">Signal-anchor</keyword>
<dbReference type="FunFam" id="3.40.50.11720:FF:000001">
    <property type="entry name" value="3-deoxy-D-manno-octulosonic acid transferase"/>
    <property type="match status" value="1"/>
</dbReference>
<evidence type="ECO:0000256" key="10">
    <source>
        <dbReference type="PIRSR" id="PIRSR639901-1"/>
    </source>
</evidence>
<feature type="site" description="Transition state stabilizer" evidence="11">
    <location>
        <position position="131"/>
    </location>
</feature>
<dbReference type="GO" id="GO:0005886">
    <property type="term" value="C:plasma membrane"/>
    <property type="evidence" value="ECO:0007669"/>
    <property type="project" value="UniProtKB-SubCell"/>
</dbReference>
<sequence length="420" mass="46871">MARLLYSLLLALLSPLVFIYLYGVRGKKNAGYRQHFLERLGFHNKQLPQHAVIFHCASVGEVLAATPLIKAFKHTYPNQHLIVTCNTPTGRAQIKQNFGNEVALCYLPIDFYYATKRFINRLQPKLLLILETELWPNLLAHAKQQGCIVQVLNARLSEKSFHGYNKVAPLSKVIMQNIDVLASHNQLDAERFIALGLAPEKITVTGSIKFDIQLSDKERADAKELKALFANRPVWVAGSTHPTEHEQVLNAHQKVLAVHPHALLVIAPRHPEQFAKVDELLTASSLYHCCRSKPFDSKCHVLLVDTLGELKILFGSADVAYIGGSLIERGGHNPLEAAAFSVPILTGPHTYNFAHVYPELLELHGARVVHNSDELAACVIELLNNPIQRVTKGENALNCLTRNQGAINKTLTLIDQYLQR</sequence>
<comment type="subcellular location">
    <subcellularLocation>
        <location evidence="1">Cell inner membrane</location>
        <topology evidence="1">Single-pass membrane protein</topology>
        <orientation evidence="1">Cytoplasmic side</orientation>
    </subcellularLocation>
    <subcellularLocation>
        <location evidence="12">Cell membrane</location>
    </subcellularLocation>
</comment>
<proteinExistence type="inferred from homology"/>
<evidence type="ECO:0000256" key="4">
    <source>
        <dbReference type="ARBA" id="ARBA00012621"/>
    </source>
</evidence>
<comment type="pathway">
    <text evidence="2 12">Bacterial outer membrane biogenesis; LPS core biosynthesis.</text>
</comment>
<dbReference type="GO" id="GO:0043842">
    <property type="term" value="F:Kdo transferase activity"/>
    <property type="evidence" value="ECO:0007669"/>
    <property type="project" value="UniProtKB-EC"/>
</dbReference>
<dbReference type="AlphaFoldDB" id="A0A849VHS9"/>
<dbReference type="InterPro" id="IPR007507">
    <property type="entry name" value="Glycos_transf_N"/>
</dbReference>
<evidence type="ECO:0000256" key="2">
    <source>
        <dbReference type="ARBA" id="ARBA00004713"/>
    </source>
</evidence>
<comment type="similarity">
    <text evidence="3">Belongs to the glycosyltransferase group 1 family. Glycosyltransferase 30 subfamily.</text>
</comment>
<feature type="site" description="Transition state stabilizer" evidence="11">
    <location>
        <position position="209"/>
    </location>
</feature>
<gene>
    <name evidence="14" type="ORF">HG263_17755</name>
</gene>
<keyword evidence="6 12" id="KW-0808">Transferase</keyword>
<dbReference type="InterPro" id="IPR038107">
    <property type="entry name" value="Glycos_transf_N_sf"/>
</dbReference>
<dbReference type="EMBL" id="JABBPG010000009">
    <property type="protein sequence ID" value="NOU52370.1"/>
    <property type="molecule type" value="Genomic_DNA"/>
</dbReference>
<dbReference type="SUPFAM" id="SSF53756">
    <property type="entry name" value="UDP-Glycosyltransferase/glycogen phosphorylase"/>
    <property type="match status" value="1"/>
</dbReference>
<protein>
    <recommendedName>
        <fullName evidence="5 12">3-deoxy-D-manno-octulosonic acid transferase</fullName>
        <shortName evidence="12">Kdo transferase</shortName>
        <ecNumber evidence="4 12">2.4.99.12</ecNumber>
    </recommendedName>
    <alternativeName>
        <fullName evidence="8 12">Lipid IV(A) 3-deoxy-D-manno-octulosonic acid transferase</fullName>
    </alternativeName>
</protein>
<evidence type="ECO:0000256" key="11">
    <source>
        <dbReference type="PIRSR" id="PIRSR639901-2"/>
    </source>
</evidence>
<evidence type="ECO:0000313" key="15">
    <source>
        <dbReference type="Proteomes" id="UP000586305"/>
    </source>
</evidence>
<dbReference type="EC" id="2.4.99.12" evidence="4 12"/>
<dbReference type="Proteomes" id="UP000586305">
    <property type="component" value="Unassembled WGS sequence"/>
</dbReference>
<dbReference type="UniPathway" id="UPA00958"/>
<evidence type="ECO:0000259" key="13">
    <source>
        <dbReference type="Pfam" id="PF04413"/>
    </source>
</evidence>
<evidence type="ECO:0000256" key="12">
    <source>
        <dbReference type="RuleBase" id="RU365103"/>
    </source>
</evidence>